<keyword evidence="3 7" id="KW-0238">DNA-binding</keyword>
<keyword evidence="5" id="KW-0804">Transcription</keyword>
<evidence type="ECO:0000259" key="9">
    <source>
        <dbReference type="PROSITE" id="PS50039"/>
    </source>
</evidence>
<dbReference type="InterPro" id="IPR052327">
    <property type="entry name" value="Activin_resp_transcr_regulator"/>
</dbReference>
<dbReference type="STRING" id="400727.A0A2T7NHP4"/>
<dbReference type="GO" id="GO:0046332">
    <property type="term" value="F:SMAD binding"/>
    <property type="evidence" value="ECO:0007669"/>
    <property type="project" value="UniProtKB-ARBA"/>
</dbReference>
<dbReference type="InterPro" id="IPR001766">
    <property type="entry name" value="Fork_head_dom"/>
</dbReference>
<evidence type="ECO:0000256" key="4">
    <source>
        <dbReference type="ARBA" id="ARBA00023159"/>
    </source>
</evidence>
<evidence type="ECO:0000256" key="2">
    <source>
        <dbReference type="ARBA" id="ARBA00023015"/>
    </source>
</evidence>
<dbReference type="InterPro" id="IPR036390">
    <property type="entry name" value="WH_DNA-bd_sf"/>
</dbReference>
<dbReference type="InterPro" id="IPR030456">
    <property type="entry name" value="TF_fork_head_CS_2"/>
</dbReference>
<keyword evidence="6 7" id="KW-0539">Nucleus</keyword>
<keyword evidence="11" id="KW-1185">Reference proteome</keyword>
<evidence type="ECO:0000313" key="10">
    <source>
        <dbReference type="EMBL" id="PVD20697.1"/>
    </source>
</evidence>
<comment type="subcellular location">
    <subcellularLocation>
        <location evidence="1 7">Nucleus</location>
    </subcellularLocation>
</comment>
<feature type="region of interest" description="Disordered" evidence="8">
    <location>
        <begin position="69"/>
        <end position="88"/>
    </location>
</feature>
<dbReference type="InterPro" id="IPR036388">
    <property type="entry name" value="WH-like_DNA-bd_sf"/>
</dbReference>
<name>A0A2T7NHP4_POMCA</name>
<dbReference type="CDD" id="cd20022">
    <property type="entry name" value="FH_FOXH"/>
    <property type="match status" value="1"/>
</dbReference>
<feature type="region of interest" description="Disordered" evidence="8">
    <location>
        <begin position="1"/>
        <end position="34"/>
    </location>
</feature>
<proteinExistence type="predicted"/>
<sequence length="559" mass="63109">MTRFRQVVRHRSCQTSPRQKERGTRQRHKSSLPGYIGDYCTAGKKDSAISLMDATLDDESAIWQVQEIASSPSSTTSQDQDQSQGDERCARRRLIKYKRYPKPPYAYLAMIIVAIHYSPNGHMTLAEVIKALENMFSFFRCSYKGWKDSVRHNISNSPCIVKVEPEPGAGAFKAARWRVFWEMVPRDVFLLQRGRPGCKDKHWKPTLLQHLGLQDIILPSKPQDSSPSTEISNHSSALGIQACLPQEPARKSKTSSYAAQYEDLHGIPTFSSFMVERERNLREEMTSSLADKQVNNHHNLQIWSVQNIHDSTTHLPMPHQAFYQSQIVTSTDFAEDRRTSPLCLDNFLFDGRRSPGLDLPPIDVPSCDYGTPIYPSQRGDYPHSYSTLSLNCGTRLFYGQVNHRQNPRANSASTDCGTCTYGSDIETNDSPVQNVHVNHRICTSVGCQTSVRTDLYNYVGMQGSSEACVWQQPSATYLCSGSLAVQNQFSQLPGDDRQWSSRCNIPSNNINQNCLIDSRVSAKCQDPSNGFTTPFVTGDQSKYSGQHLDWPVDIFRYPY</sequence>
<feature type="DNA-binding region" description="Fork-head" evidence="7">
    <location>
        <begin position="102"/>
        <end position="179"/>
    </location>
</feature>
<evidence type="ECO:0000313" key="11">
    <source>
        <dbReference type="Proteomes" id="UP000245119"/>
    </source>
</evidence>
<dbReference type="PRINTS" id="PR00053">
    <property type="entry name" value="FORKHEAD"/>
</dbReference>
<dbReference type="PANTHER" id="PTHR47316">
    <property type="entry name" value="FORKHEAD BOX PROTEIN H1"/>
    <property type="match status" value="1"/>
</dbReference>
<dbReference type="PROSITE" id="PS00658">
    <property type="entry name" value="FORK_HEAD_2"/>
    <property type="match status" value="1"/>
</dbReference>
<dbReference type="SMART" id="SM00339">
    <property type="entry name" value="FH"/>
    <property type="match status" value="1"/>
</dbReference>
<feature type="compositionally biased region" description="Low complexity" evidence="8">
    <location>
        <begin position="70"/>
        <end position="83"/>
    </location>
</feature>
<accession>A0A2T7NHP4</accession>
<protein>
    <recommendedName>
        <fullName evidence="9">Fork-head domain-containing protein</fullName>
    </recommendedName>
</protein>
<comment type="caution">
    <text evidence="10">The sequence shown here is derived from an EMBL/GenBank/DDBJ whole genome shotgun (WGS) entry which is preliminary data.</text>
</comment>
<dbReference type="PROSITE" id="PS50039">
    <property type="entry name" value="FORK_HEAD_3"/>
    <property type="match status" value="1"/>
</dbReference>
<dbReference type="OrthoDB" id="5954824at2759"/>
<keyword evidence="4" id="KW-0010">Activator</keyword>
<evidence type="ECO:0000256" key="6">
    <source>
        <dbReference type="ARBA" id="ARBA00023242"/>
    </source>
</evidence>
<dbReference type="InterPro" id="IPR047511">
    <property type="entry name" value="FH_FOXH1"/>
</dbReference>
<dbReference type="SUPFAM" id="SSF46785">
    <property type="entry name" value="Winged helix' DNA-binding domain"/>
    <property type="match status" value="1"/>
</dbReference>
<dbReference type="Gene3D" id="1.10.10.10">
    <property type="entry name" value="Winged helix-like DNA-binding domain superfamily/Winged helix DNA-binding domain"/>
    <property type="match status" value="1"/>
</dbReference>
<dbReference type="GO" id="GO:0005667">
    <property type="term" value="C:transcription regulator complex"/>
    <property type="evidence" value="ECO:0007669"/>
    <property type="project" value="UniProtKB-ARBA"/>
</dbReference>
<evidence type="ECO:0000256" key="7">
    <source>
        <dbReference type="PROSITE-ProRule" id="PRU00089"/>
    </source>
</evidence>
<evidence type="ECO:0000256" key="1">
    <source>
        <dbReference type="ARBA" id="ARBA00004123"/>
    </source>
</evidence>
<dbReference type="GO" id="GO:0005634">
    <property type="term" value="C:nucleus"/>
    <property type="evidence" value="ECO:0007669"/>
    <property type="project" value="UniProtKB-SubCell"/>
</dbReference>
<dbReference type="AlphaFoldDB" id="A0A2T7NHP4"/>
<dbReference type="PANTHER" id="PTHR47316:SF1">
    <property type="entry name" value="FORKHEAD BOX PROTEIN H1"/>
    <property type="match status" value="1"/>
</dbReference>
<evidence type="ECO:0000256" key="8">
    <source>
        <dbReference type="SAM" id="MobiDB-lite"/>
    </source>
</evidence>
<evidence type="ECO:0000256" key="5">
    <source>
        <dbReference type="ARBA" id="ARBA00023163"/>
    </source>
</evidence>
<dbReference type="Pfam" id="PF00250">
    <property type="entry name" value="Forkhead"/>
    <property type="match status" value="1"/>
</dbReference>
<reference evidence="10 11" key="1">
    <citation type="submission" date="2018-04" db="EMBL/GenBank/DDBJ databases">
        <title>The genome of golden apple snail Pomacea canaliculata provides insight into stress tolerance and invasive adaptation.</title>
        <authorList>
            <person name="Liu C."/>
            <person name="Liu B."/>
            <person name="Ren Y."/>
            <person name="Zhang Y."/>
            <person name="Wang H."/>
            <person name="Li S."/>
            <person name="Jiang F."/>
            <person name="Yin L."/>
            <person name="Zhang G."/>
            <person name="Qian W."/>
            <person name="Fan W."/>
        </authorList>
    </citation>
    <scope>NUCLEOTIDE SEQUENCE [LARGE SCALE GENOMIC DNA]</scope>
    <source>
        <strain evidence="10">SZHN2017</strain>
        <tissue evidence="10">Muscle</tissue>
    </source>
</reference>
<dbReference type="Proteomes" id="UP000245119">
    <property type="component" value="Linkage Group LG12"/>
</dbReference>
<evidence type="ECO:0000256" key="3">
    <source>
        <dbReference type="ARBA" id="ARBA00023125"/>
    </source>
</evidence>
<feature type="compositionally biased region" description="Basic residues" evidence="8">
    <location>
        <begin position="1"/>
        <end position="12"/>
    </location>
</feature>
<dbReference type="GO" id="GO:0003700">
    <property type="term" value="F:DNA-binding transcription factor activity"/>
    <property type="evidence" value="ECO:0007669"/>
    <property type="project" value="InterPro"/>
</dbReference>
<keyword evidence="2" id="KW-0805">Transcription regulation</keyword>
<feature type="domain" description="Fork-head" evidence="9">
    <location>
        <begin position="102"/>
        <end position="179"/>
    </location>
</feature>
<gene>
    <name evidence="10" type="ORF">C0Q70_18856</name>
</gene>
<dbReference type="GO" id="GO:0043565">
    <property type="term" value="F:sequence-specific DNA binding"/>
    <property type="evidence" value="ECO:0007669"/>
    <property type="project" value="InterPro"/>
</dbReference>
<organism evidence="10 11">
    <name type="scientific">Pomacea canaliculata</name>
    <name type="common">Golden apple snail</name>
    <dbReference type="NCBI Taxonomy" id="400727"/>
    <lineage>
        <taxon>Eukaryota</taxon>
        <taxon>Metazoa</taxon>
        <taxon>Spiralia</taxon>
        <taxon>Lophotrochozoa</taxon>
        <taxon>Mollusca</taxon>
        <taxon>Gastropoda</taxon>
        <taxon>Caenogastropoda</taxon>
        <taxon>Architaenioglossa</taxon>
        <taxon>Ampullarioidea</taxon>
        <taxon>Ampullariidae</taxon>
        <taxon>Pomacea</taxon>
    </lineage>
</organism>
<dbReference type="EMBL" id="PZQS01000012">
    <property type="protein sequence ID" value="PVD20697.1"/>
    <property type="molecule type" value="Genomic_DNA"/>
</dbReference>
<dbReference type="GO" id="GO:0006357">
    <property type="term" value="P:regulation of transcription by RNA polymerase II"/>
    <property type="evidence" value="ECO:0007669"/>
    <property type="project" value="UniProtKB-ARBA"/>
</dbReference>